<dbReference type="PANTHER" id="PTHR11458">
    <property type="entry name" value="DELTA-AMINOLEVULINIC ACID DEHYDRATASE"/>
    <property type="match status" value="1"/>
</dbReference>
<evidence type="ECO:0000256" key="9">
    <source>
        <dbReference type="PIRSR" id="PIRSR001415-1"/>
    </source>
</evidence>
<organism evidence="13 14">
    <name type="scientific">Abyssibacter profundi</name>
    <dbReference type="NCBI Taxonomy" id="2182787"/>
    <lineage>
        <taxon>Bacteria</taxon>
        <taxon>Pseudomonadati</taxon>
        <taxon>Pseudomonadota</taxon>
        <taxon>Gammaproteobacteria</taxon>
        <taxon>Chromatiales</taxon>
        <taxon>Oceanococcaceae</taxon>
        <taxon>Abyssibacter</taxon>
    </lineage>
</organism>
<comment type="pathway">
    <text evidence="1">Porphyrin-containing compound metabolism; protoporphyrin-IX biosynthesis; coproporphyrinogen-III from 5-aminolevulinate: step 1/4.</text>
</comment>
<dbReference type="PROSITE" id="PS00169">
    <property type="entry name" value="D_ALA_DEHYDRATASE"/>
    <property type="match status" value="1"/>
</dbReference>
<comment type="catalytic activity">
    <reaction evidence="8 11">
        <text>2 5-aminolevulinate = porphobilinogen + 2 H2O + H(+)</text>
        <dbReference type="Rhea" id="RHEA:24064"/>
        <dbReference type="ChEBI" id="CHEBI:15377"/>
        <dbReference type="ChEBI" id="CHEBI:15378"/>
        <dbReference type="ChEBI" id="CHEBI:58126"/>
        <dbReference type="ChEBI" id="CHEBI:356416"/>
        <dbReference type="EC" id="4.2.1.24"/>
    </reaction>
</comment>
<accession>A0A383XRA0</accession>
<gene>
    <name evidence="13" type="ORF">DEH80_14105</name>
</gene>
<comment type="subunit">
    <text evidence="11">Homooctamer.</text>
</comment>
<comment type="similarity">
    <text evidence="2 12">Belongs to the ALAD family.</text>
</comment>
<dbReference type="SUPFAM" id="SSF51569">
    <property type="entry name" value="Aldolase"/>
    <property type="match status" value="1"/>
</dbReference>
<evidence type="ECO:0000313" key="14">
    <source>
        <dbReference type="Proteomes" id="UP000251800"/>
    </source>
</evidence>
<evidence type="ECO:0000256" key="7">
    <source>
        <dbReference type="ARBA" id="ARBA00023244"/>
    </source>
</evidence>
<feature type="active site" description="Schiff-base intermediate with substrate" evidence="9">
    <location>
        <position position="256"/>
    </location>
</feature>
<dbReference type="GO" id="GO:0008270">
    <property type="term" value="F:zinc ion binding"/>
    <property type="evidence" value="ECO:0007669"/>
    <property type="project" value="TreeGrafter"/>
</dbReference>
<keyword evidence="10" id="KW-0479">Metal-binding</keyword>
<sequence>MTDRHYPATRLRRLRSQPFLRDLVREHRLSPADLILPVFIREGQGIREPVASMPGVVRQSLDQLVITAREAADAGLPALVLFPLIEAAHKSEDAAAAWDPDGLVPRAIQAIKAEVPQLGVITDVALDPYTSHGQDGLLDDTGYVTNDATVEALVRQSLCHVAAGADVVSPSDMMDGRIAAIRQALEAEGRVNAAILSYAAKYASDLYGPFRDAVGSAGNLGGGGKHTYQMDIGNGDEALHEVALDLAEGADMVMVKPGLPYLDIVRRVKDRFGVPTLAYQVSGEYAMLKAATDHGWLDERKAVLECLLAFKRAGADAVLSYFALDAARWLQEAA</sequence>
<proteinExistence type="inferred from homology"/>
<evidence type="ECO:0000256" key="2">
    <source>
        <dbReference type="ARBA" id="ARBA00008055"/>
    </source>
</evidence>
<dbReference type="Proteomes" id="UP000251800">
    <property type="component" value="Unassembled WGS sequence"/>
</dbReference>
<evidence type="ECO:0000256" key="1">
    <source>
        <dbReference type="ARBA" id="ARBA00004694"/>
    </source>
</evidence>
<evidence type="ECO:0000256" key="8">
    <source>
        <dbReference type="ARBA" id="ARBA00047651"/>
    </source>
</evidence>
<keyword evidence="6 11" id="KW-0456">Lyase</keyword>
<feature type="binding site" evidence="10">
    <location>
        <position position="241"/>
    </location>
    <ligand>
        <name>Mg(2+)</name>
        <dbReference type="ChEBI" id="CHEBI:18420"/>
    </ligand>
</feature>
<dbReference type="GO" id="GO:0004655">
    <property type="term" value="F:porphobilinogen synthase activity"/>
    <property type="evidence" value="ECO:0007669"/>
    <property type="project" value="UniProtKB-EC"/>
</dbReference>
<dbReference type="UniPathway" id="UPA00251">
    <property type="reaction ID" value="UER00318"/>
</dbReference>
<dbReference type="CDD" id="cd04823">
    <property type="entry name" value="ALAD_PBGS_aspartate_rich"/>
    <property type="match status" value="1"/>
</dbReference>
<dbReference type="PANTHER" id="PTHR11458:SF0">
    <property type="entry name" value="DELTA-AMINOLEVULINIC ACID DEHYDRATASE"/>
    <property type="match status" value="1"/>
</dbReference>
<keyword evidence="14" id="KW-1185">Reference proteome</keyword>
<dbReference type="EC" id="4.2.1.24" evidence="3 11"/>
<dbReference type="EMBL" id="QEQK01000013">
    <property type="protein sequence ID" value="PWN55154.1"/>
    <property type="molecule type" value="Genomic_DNA"/>
</dbReference>
<keyword evidence="10" id="KW-0460">Magnesium</keyword>
<dbReference type="GO" id="GO:0006782">
    <property type="term" value="P:protoporphyrinogen IX biosynthetic process"/>
    <property type="evidence" value="ECO:0007669"/>
    <property type="project" value="UniProtKB-UniPathway"/>
</dbReference>
<reference evidence="13 14" key="1">
    <citation type="submission" date="2018-05" db="EMBL/GenBank/DDBJ databases">
        <title>Abyssibacter profundi OUC007T gen. nov., sp. nov, a marine bacterium isolated from seawater of the Mariana Trench.</title>
        <authorList>
            <person name="Zhou S."/>
        </authorList>
    </citation>
    <scope>NUCLEOTIDE SEQUENCE [LARGE SCALE GENOMIC DNA]</scope>
    <source>
        <strain evidence="13 14">OUC007</strain>
    </source>
</reference>
<keyword evidence="5" id="KW-0350">Heme biosynthesis</keyword>
<dbReference type="InterPro" id="IPR013785">
    <property type="entry name" value="Aldolase_TIM"/>
</dbReference>
<protein>
    <recommendedName>
        <fullName evidence="4 11">Delta-aminolevulinic acid dehydratase</fullName>
        <ecNumber evidence="3 11">4.2.1.24</ecNumber>
    </recommendedName>
</protein>
<evidence type="ECO:0000256" key="3">
    <source>
        <dbReference type="ARBA" id="ARBA00012053"/>
    </source>
</evidence>
<dbReference type="PRINTS" id="PR00144">
    <property type="entry name" value="DALDHYDRTASE"/>
</dbReference>
<evidence type="ECO:0000256" key="10">
    <source>
        <dbReference type="PIRSR" id="PIRSR001415-5"/>
    </source>
</evidence>
<dbReference type="OrthoDB" id="9805001at2"/>
<dbReference type="GO" id="GO:0005829">
    <property type="term" value="C:cytosol"/>
    <property type="evidence" value="ECO:0007669"/>
    <property type="project" value="TreeGrafter"/>
</dbReference>
<evidence type="ECO:0000256" key="5">
    <source>
        <dbReference type="ARBA" id="ARBA00023133"/>
    </source>
</evidence>
<dbReference type="Pfam" id="PF00490">
    <property type="entry name" value="ALAD"/>
    <property type="match status" value="1"/>
</dbReference>
<evidence type="ECO:0000256" key="11">
    <source>
        <dbReference type="RuleBase" id="RU000515"/>
    </source>
</evidence>
<keyword evidence="7 11" id="KW-0627">Porphyrin biosynthesis</keyword>
<dbReference type="InterPro" id="IPR001731">
    <property type="entry name" value="ALAD"/>
</dbReference>
<dbReference type="NCBIfam" id="NF006762">
    <property type="entry name" value="PRK09283.1"/>
    <property type="match status" value="1"/>
</dbReference>
<dbReference type="AlphaFoldDB" id="A0A383XRA0"/>
<comment type="caution">
    <text evidence="13">The sequence shown here is derived from an EMBL/GenBank/DDBJ whole genome shotgun (WGS) entry which is preliminary data.</text>
</comment>
<dbReference type="RefSeq" id="WP_109721153.1">
    <property type="nucleotide sequence ID" value="NZ_QEQK01000013.1"/>
</dbReference>
<evidence type="ECO:0000256" key="12">
    <source>
        <dbReference type="RuleBase" id="RU004161"/>
    </source>
</evidence>
<evidence type="ECO:0000256" key="4">
    <source>
        <dbReference type="ARBA" id="ARBA00020771"/>
    </source>
</evidence>
<evidence type="ECO:0000256" key="6">
    <source>
        <dbReference type="ARBA" id="ARBA00023239"/>
    </source>
</evidence>
<feature type="active site" description="Schiff-base intermediate with substrate" evidence="9">
    <location>
        <position position="201"/>
    </location>
</feature>
<dbReference type="InterPro" id="IPR030656">
    <property type="entry name" value="ALAD_AS"/>
</dbReference>
<dbReference type="PIRSF" id="PIRSF001415">
    <property type="entry name" value="Porphbilin_synth"/>
    <property type="match status" value="1"/>
</dbReference>
<dbReference type="Gene3D" id="3.20.20.70">
    <property type="entry name" value="Aldolase class I"/>
    <property type="match status" value="1"/>
</dbReference>
<evidence type="ECO:0000313" key="13">
    <source>
        <dbReference type="EMBL" id="PWN55154.1"/>
    </source>
</evidence>
<dbReference type="SMART" id="SM01004">
    <property type="entry name" value="ALAD"/>
    <property type="match status" value="1"/>
</dbReference>
<name>A0A383XRA0_9GAMM</name>
<dbReference type="FunFam" id="3.20.20.70:FF:000019">
    <property type="entry name" value="Delta-aminolevulinic acid dehydratase"/>
    <property type="match status" value="1"/>
</dbReference>